<proteinExistence type="predicted"/>
<dbReference type="WBParaSite" id="NBR_0000317301-mRNA-1">
    <property type="protein sequence ID" value="NBR_0000317301-mRNA-1"/>
    <property type="gene ID" value="NBR_0000317301"/>
</dbReference>
<evidence type="ECO:0000256" key="6">
    <source>
        <dbReference type="ARBA" id="ARBA00023144"/>
    </source>
</evidence>
<dbReference type="GO" id="GO:0005829">
    <property type="term" value="C:cytosol"/>
    <property type="evidence" value="ECO:0007669"/>
    <property type="project" value="TreeGrafter"/>
</dbReference>
<dbReference type="SUPFAM" id="SSF51735">
    <property type="entry name" value="NAD(P)-binding Rossmann-fold domains"/>
    <property type="match status" value="1"/>
</dbReference>
<organism evidence="11">
    <name type="scientific">Nippostrongylus brasiliensis</name>
    <name type="common">Rat hookworm</name>
    <dbReference type="NCBI Taxonomy" id="27835"/>
    <lineage>
        <taxon>Eukaryota</taxon>
        <taxon>Metazoa</taxon>
        <taxon>Ecdysozoa</taxon>
        <taxon>Nematoda</taxon>
        <taxon>Chromadorea</taxon>
        <taxon>Rhabditida</taxon>
        <taxon>Rhabditina</taxon>
        <taxon>Rhabditomorpha</taxon>
        <taxon>Strongyloidea</taxon>
        <taxon>Heligmosomidae</taxon>
        <taxon>Nippostrongylus</taxon>
    </lineage>
</organism>
<feature type="domain" description="NAD-dependent epimerase/dehydratase" evidence="8">
    <location>
        <begin position="7"/>
        <end position="76"/>
    </location>
</feature>
<sequence>MGEDPRGVPNNLMPFVSQVAIGKLPVLKIFGIKWNTSDGTGIRDYIHIVDLSRGQVRALDRIQREGHVGTEIYNIGTGTG</sequence>
<dbReference type="STRING" id="27835.A0A0N4XKX1"/>
<evidence type="ECO:0000313" key="11">
    <source>
        <dbReference type="WBParaSite" id="NBR_0000317301-mRNA-1"/>
    </source>
</evidence>
<dbReference type="InterPro" id="IPR001509">
    <property type="entry name" value="Epimerase_deHydtase"/>
</dbReference>
<dbReference type="EMBL" id="UYSL01004447">
    <property type="protein sequence ID" value="VDL66763.1"/>
    <property type="molecule type" value="Genomic_DNA"/>
</dbReference>
<dbReference type="Pfam" id="PF01370">
    <property type="entry name" value="Epimerase"/>
    <property type="match status" value="1"/>
</dbReference>
<evidence type="ECO:0000256" key="4">
    <source>
        <dbReference type="ARBA" id="ARBA00013189"/>
    </source>
</evidence>
<accession>A0A0N4XKX1</accession>
<keyword evidence="6" id="KW-0119">Carbohydrate metabolism</keyword>
<comment type="cofactor">
    <cofactor evidence="2">
        <name>NAD(+)</name>
        <dbReference type="ChEBI" id="CHEBI:57540"/>
    </cofactor>
</comment>
<dbReference type="Gene3D" id="3.40.50.720">
    <property type="entry name" value="NAD(P)-binding Rossmann-like Domain"/>
    <property type="match status" value="1"/>
</dbReference>
<dbReference type="AlphaFoldDB" id="A0A0N4XKX1"/>
<name>A0A0N4XKX1_NIPBR</name>
<comment type="pathway">
    <text evidence="3">Carbohydrate metabolism; galactose metabolism.</text>
</comment>
<evidence type="ECO:0000256" key="3">
    <source>
        <dbReference type="ARBA" id="ARBA00004947"/>
    </source>
</evidence>
<keyword evidence="5" id="KW-0520">NAD</keyword>
<dbReference type="PANTHER" id="PTHR43725">
    <property type="entry name" value="UDP-GLUCOSE 4-EPIMERASE"/>
    <property type="match status" value="1"/>
</dbReference>
<evidence type="ECO:0000256" key="5">
    <source>
        <dbReference type="ARBA" id="ARBA00023027"/>
    </source>
</evidence>
<dbReference type="Proteomes" id="UP000271162">
    <property type="component" value="Unassembled WGS sequence"/>
</dbReference>
<keyword evidence="7" id="KW-0413">Isomerase</keyword>
<dbReference type="EC" id="5.1.3.2" evidence="4"/>
<evidence type="ECO:0000256" key="7">
    <source>
        <dbReference type="ARBA" id="ARBA00023235"/>
    </source>
</evidence>
<dbReference type="PANTHER" id="PTHR43725:SF47">
    <property type="entry name" value="UDP-GLUCOSE 4-EPIMERASE"/>
    <property type="match status" value="1"/>
</dbReference>
<evidence type="ECO:0000313" key="10">
    <source>
        <dbReference type="Proteomes" id="UP000271162"/>
    </source>
</evidence>
<dbReference type="GO" id="GO:0003978">
    <property type="term" value="F:UDP-glucose 4-epimerase activity"/>
    <property type="evidence" value="ECO:0007669"/>
    <property type="project" value="UniProtKB-EC"/>
</dbReference>
<keyword evidence="6" id="KW-0299">Galactose metabolism</keyword>
<gene>
    <name evidence="9" type="ORF">NBR_LOCUS3174</name>
</gene>
<reference evidence="9 10" key="2">
    <citation type="submission" date="2018-11" db="EMBL/GenBank/DDBJ databases">
        <authorList>
            <consortium name="Pathogen Informatics"/>
        </authorList>
    </citation>
    <scope>NUCLEOTIDE SEQUENCE [LARGE SCALE GENOMIC DNA]</scope>
</reference>
<evidence type="ECO:0000259" key="8">
    <source>
        <dbReference type="Pfam" id="PF01370"/>
    </source>
</evidence>
<evidence type="ECO:0000256" key="1">
    <source>
        <dbReference type="ARBA" id="ARBA00000083"/>
    </source>
</evidence>
<comment type="catalytic activity">
    <reaction evidence="1">
        <text>UDP-alpha-D-glucose = UDP-alpha-D-galactose</text>
        <dbReference type="Rhea" id="RHEA:22168"/>
        <dbReference type="ChEBI" id="CHEBI:58885"/>
        <dbReference type="ChEBI" id="CHEBI:66914"/>
        <dbReference type="EC" id="5.1.3.2"/>
    </reaction>
</comment>
<dbReference type="InterPro" id="IPR036291">
    <property type="entry name" value="NAD(P)-bd_dom_sf"/>
</dbReference>
<evidence type="ECO:0000256" key="2">
    <source>
        <dbReference type="ARBA" id="ARBA00001911"/>
    </source>
</evidence>
<dbReference type="GO" id="GO:0033499">
    <property type="term" value="P:galactose catabolic process via UDP-galactose, Leloir pathway"/>
    <property type="evidence" value="ECO:0007669"/>
    <property type="project" value="TreeGrafter"/>
</dbReference>
<dbReference type="Gene3D" id="3.90.25.10">
    <property type="entry name" value="UDP-galactose 4-epimerase, domain 1"/>
    <property type="match status" value="1"/>
</dbReference>
<protein>
    <recommendedName>
        <fullName evidence="4">UDP-glucose 4-epimerase</fullName>
        <ecNumber evidence="4">5.1.3.2</ecNumber>
    </recommendedName>
</protein>
<reference evidence="11" key="1">
    <citation type="submission" date="2017-02" db="UniProtKB">
        <authorList>
            <consortium name="WormBaseParasite"/>
        </authorList>
    </citation>
    <scope>IDENTIFICATION</scope>
</reference>
<evidence type="ECO:0000313" key="9">
    <source>
        <dbReference type="EMBL" id="VDL66763.1"/>
    </source>
</evidence>
<keyword evidence="10" id="KW-1185">Reference proteome</keyword>